<dbReference type="Proteomes" id="UP001258017">
    <property type="component" value="Unassembled WGS sequence"/>
</dbReference>
<name>A0AAD9RYE1_9HYME</name>
<protein>
    <submittedName>
        <fullName evidence="2">Uncharacterized protein</fullName>
    </submittedName>
</protein>
<dbReference type="EMBL" id="JAIFRP010000006">
    <property type="protein sequence ID" value="KAK2587783.1"/>
    <property type="molecule type" value="Genomic_DNA"/>
</dbReference>
<accession>A0AAD9RYE1</accession>
<proteinExistence type="predicted"/>
<gene>
    <name evidence="2" type="ORF">KPH14_003888</name>
</gene>
<sequence length="89" mass="10127">MAVGMGSEAYFEISDKIHGVDSSGIESYGIRHCGFYDTILGYWIESSRSKEDATFSCKWSSERINTKLKVEVSRRNQNSQESQLNPRRA</sequence>
<reference evidence="2" key="2">
    <citation type="journal article" date="2023" name="Commun. Biol.">
        <title>Intrasexual cuticular hydrocarbon dimorphism in a wasp sheds light on hydrocarbon biosynthesis genes in Hymenoptera.</title>
        <authorList>
            <person name="Moris V.C."/>
            <person name="Podsiadlowski L."/>
            <person name="Martin S."/>
            <person name="Oeyen J.P."/>
            <person name="Donath A."/>
            <person name="Petersen M."/>
            <person name="Wilbrandt J."/>
            <person name="Misof B."/>
            <person name="Liedtke D."/>
            <person name="Thamm M."/>
            <person name="Scheiner R."/>
            <person name="Schmitt T."/>
            <person name="Niehuis O."/>
        </authorList>
    </citation>
    <scope>NUCLEOTIDE SEQUENCE</scope>
    <source>
        <strain evidence="2">GBR_01_08_01A</strain>
    </source>
</reference>
<organism evidence="2 3">
    <name type="scientific">Odynerus spinipes</name>
    <dbReference type="NCBI Taxonomy" id="1348599"/>
    <lineage>
        <taxon>Eukaryota</taxon>
        <taxon>Metazoa</taxon>
        <taxon>Ecdysozoa</taxon>
        <taxon>Arthropoda</taxon>
        <taxon>Hexapoda</taxon>
        <taxon>Insecta</taxon>
        <taxon>Pterygota</taxon>
        <taxon>Neoptera</taxon>
        <taxon>Endopterygota</taxon>
        <taxon>Hymenoptera</taxon>
        <taxon>Apocrita</taxon>
        <taxon>Aculeata</taxon>
        <taxon>Vespoidea</taxon>
        <taxon>Vespidae</taxon>
        <taxon>Eumeninae</taxon>
        <taxon>Odynerus</taxon>
    </lineage>
</organism>
<feature type="region of interest" description="Disordered" evidence="1">
    <location>
        <begin position="70"/>
        <end position="89"/>
    </location>
</feature>
<evidence type="ECO:0000313" key="2">
    <source>
        <dbReference type="EMBL" id="KAK2587783.1"/>
    </source>
</evidence>
<evidence type="ECO:0000313" key="3">
    <source>
        <dbReference type="Proteomes" id="UP001258017"/>
    </source>
</evidence>
<reference evidence="2" key="1">
    <citation type="submission" date="2021-08" db="EMBL/GenBank/DDBJ databases">
        <authorList>
            <person name="Misof B."/>
            <person name="Oliver O."/>
            <person name="Podsiadlowski L."/>
            <person name="Donath A."/>
            <person name="Peters R."/>
            <person name="Mayer C."/>
            <person name="Rust J."/>
            <person name="Gunkel S."/>
            <person name="Lesny P."/>
            <person name="Martin S."/>
            <person name="Oeyen J.P."/>
            <person name="Petersen M."/>
            <person name="Panagiotis P."/>
            <person name="Wilbrandt J."/>
            <person name="Tanja T."/>
        </authorList>
    </citation>
    <scope>NUCLEOTIDE SEQUENCE</scope>
    <source>
        <strain evidence="2">GBR_01_08_01A</strain>
        <tissue evidence="2">Thorax + abdomen</tissue>
    </source>
</reference>
<comment type="caution">
    <text evidence="2">The sequence shown here is derived from an EMBL/GenBank/DDBJ whole genome shotgun (WGS) entry which is preliminary data.</text>
</comment>
<keyword evidence="3" id="KW-1185">Reference proteome</keyword>
<feature type="compositionally biased region" description="Polar residues" evidence="1">
    <location>
        <begin position="75"/>
        <end position="89"/>
    </location>
</feature>
<dbReference type="AlphaFoldDB" id="A0AAD9RYE1"/>
<evidence type="ECO:0000256" key="1">
    <source>
        <dbReference type="SAM" id="MobiDB-lite"/>
    </source>
</evidence>